<dbReference type="InterPro" id="IPR005227">
    <property type="entry name" value="YqgF"/>
</dbReference>
<dbReference type="PANTHER" id="PTHR33317">
    <property type="entry name" value="POLYNUCLEOTIDYL TRANSFERASE, RIBONUCLEASE H-LIKE SUPERFAMILY PROTEIN"/>
    <property type="match status" value="1"/>
</dbReference>
<comment type="similarity">
    <text evidence="5">Belongs to the YqgF HJR family.</text>
</comment>
<reference evidence="7" key="1">
    <citation type="submission" date="2022-11" db="EMBL/GenBank/DDBJ databases">
        <title>Parathalassolutuus dongxingensis gen. nov., sp. nov., a novel member of family Oceanospirillaceae isolated from a coastal shrimp pond in Guangxi, China.</title>
        <authorList>
            <person name="Chen H."/>
        </authorList>
    </citation>
    <scope>NUCLEOTIDE SEQUENCE</scope>
    <source>
        <strain evidence="7">G-43</strain>
    </source>
</reference>
<dbReference type="Proteomes" id="UP001150830">
    <property type="component" value="Unassembled WGS sequence"/>
</dbReference>
<dbReference type="NCBIfam" id="TIGR00250">
    <property type="entry name" value="RNAse_H_YqgF"/>
    <property type="match status" value="1"/>
</dbReference>
<keyword evidence="2 5" id="KW-0690">Ribosome biogenesis</keyword>
<dbReference type="InterPro" id="IPR012337">
    <property type="entry name" value="RNaseH-like_sf"/>
</dbReference>
<keyword evidence="8" id="KW-1185">Reference proteome</keyword>
<dbReference type="RefSeq" id="WP_283174001.1">
    <property type="nucleotide sequence ID" value="NZ_JAPNOA010000028.1"/>
</dbReference>
<evidence type="ECO:0000256" key="3">
    <source>
        <dbReference type="ARBA" id="ARBA00022722"/>
    </source>
</evidence>
<dbReference type="GO" id="GO:0004518">
    <property type="term" value="F:nuclease activity"/>
    <property type="evidence" value="ECO:0007669"/>
    <property type="project" value="UniProtKB-KW"/>
</dbReference>
<dbReference type="GO" id="GO:0016788">
    <property type="term" value="F:hydrolase activity, acting on ester bonds"/>
    <property type="evidence" value="ECO:0007669"/>
    <property type="project" value="UniProtKB-UniRule"/>
</dbReference>
<name>A0A9X3EK48_9GAMM</name>
<feature type="domain" description="YqgF/RNase H-like" evidence="6">
    <location>
        <begin position="9"/>
        <end position="109"/>
    </location>
</feature>
<evidence type="ECO:0000256" key="1">
    <source>
        <dbReference type="ARBA" id="ARBA00022490"/>
    </source>
</evidence>
<dbReference type="CDD" id="cd16964">
    <property type="entry name" value="YqgF"/>
    <property type="match status" value="1"/>
</dbReference>
<dbReference type="EMBL" id="JAPNOA010000028">
    <property type="protein sequence ID" value="MCY0965791.1"/>
    <property type="molecule type" value="Genomic_DNA"/>
</dbReference>
<gene>
    <name evidence="7" type="primary">ruvX</name>
    <name evidence="7" type="ORF">OUO13_11370</name>
</gene>
<dbReference type="InterPro" id="IPR037027">
    <property type="entry name" value="YqgF/RNaseH-like_dom_sf"/>
</dbReference>
<evidence type="ECO:0000256" key="2">
    <source>
        <dbReference type="ARBA" id="ARBA00022517"/>
    </source>
</evidence>
<comment type="subcellular location">
    <subcellularLocation>
        <location evidence="5">Cytoplasm</location>
    </subcellularLocation>
</comment>
<dbReference type="SUPFAM" id="SSF53098">
    <property type="entry name" value="Ribonuclease H-like"/>
    <property type="match status" value="1"/>
</dbReference>
<dbReference type="SMART" id="SM00732">
    <property type="entry name" value="YqgFc"/>
    <property type="match status" value="1"/>
</dbReference>
<sequence>MSHIPDRILSLMAFDFGTKRIGVAVGQRISGSSRELSPLKAKDGVPDWDVLDKLVAEWKPDAFVVGLPLNMDGTSSEMSLRAAKFARKLEGRLHKPSYTHDERLSSYEAKGIVMANSNERDFGRHSVDGLAARLILESWMEAHPRQTEASGSAPQGE</sequence>
<dbReference type="HAMAP" id="MF_00651">
    <property type="entry name" value="Nuclease_YqgF"/>
    <property type="match status" value="1"/>
</dbReference>
<evidence type="ECO:0000256" key="4">
    <source>
        <dbReference type="ARBA" id="ARBA00022801"/>
    </source>
</evidence>
<keyword evidence="1 5" id="KW-0963">Cytoplasm</keyword>
<evidence type="ECO:0000313" key="8">
    <source>
        <dbReference type="Proteomes" id="UP001150830"/>
    </source>
</evidence>
<comment type="function">
    <text evidence="5">Could be a nuclease involved in processing of the 5'-end of pre-16S rRNA.</text>
</comment>
<accession>A0A9X3EK48</accession>
<keyword evidence="3 5" id="KW-0540">Nuclease</keyword>
<organism evidence="7 8">
    <name type="scientific">Parathalassolituus penaei</name>
    <dbReference type="NCBI Taxonomy" id="2997323"/>
    <lineage>
        <taxon>Bacteria</taxon>
        <taxon>Pseudomonadati</taxon>
        <taxon>Pseudomonadota</taxon>
        <taxon>Gammaproteobacteria</taxon>
        <taxon>Oceanospirillales</taxon>
        <taxon>Oceanospirillaceae</taxon>
        <taxon>Parathalassolituus</taxon>
    </lineage>
</organism>
<comment type="caution">
    <text evidence="7">The sequence shown here is derived from an EMBL/GenBank/DDBJ whole genome shotgun (WGS) entry which is preliminary data.</text>
</comment>
<dbReference type="EC" id="3.1.-.-" evidence="5"/>
<dbReference type="GO" id="GO:0005829">
    <property type="term" value="C:cytosol"/>
    <property type="evidence" value="ECO:0007669"/>
    <property type="project" value="TreeGrafter"/>
</dbReference>
<evidence type="ECO:0000259" key="6">
    <source>
        <dbReference type="SMART" id="SM00732"/>
    </source>
</evidence>
<keyword evidence="4 5" id="KW-0378">Hydrolase</keyword>
<dbReference type="Pfam" id="PF03652">
    <property type="entry name" value="RuvX"/>
    <property type="match status" value="1"/>
</dbReference>
<dbReference type="PANTHER" id="PTHR33317:SF4">
    <property type="entry name" value="POLYNUCLEOTIDYL TRANSFERASE, RIBONUCLEASE H-LIKE SUPERFAMILY PROTEIN"/>
    <property type="match status" value="1"/>
</dbReference>
<dbReference type="Gene3D" id="3.30.420.140">
    <property type="entry name" value="YqgF/RNase H-like domain"/>
    <property type="match status" value="1"/>
</dbReference>
<dbReference type="GO" id="GO:0000967">
    <property type="term" value="P:rRNA 5'-end processing"/>
    <property type="evidence" value="ECO:0007669"/>
    <property type="project" value="UniProtKB-UniRule"/>
</dbReference>
<evidence type="ECO:0000256" key="5">
    <source>
        <dbReference type="HAMAP-Rule" id="MF_00651"/>
    </source>
</evidence>
<dbReference type="AlphaFoldDB" id="A0A9X3EK48"/>
<evidence type="ECO:0000313" key="7">
    <source>
        <dbReference type="EMBL" id="MCY0965791.1"/>
    </source>
</evidence>
<protein>
    <recommendedName>
        <fullName evidence="5">Putative pre-16S rRNA nuclease</fullName>
        <ecNumber evidence="5">3.1.-.-</ecNumber>
    </recommendedName>
</protein>
<proteinExistence type="inferred from homology"/>
<dbReference type="InterPro" id="IPR006641">
    <property type="entry name" value="YqgF/RNaseH-like_dom"/>
</dbReference>